<dbReference type="OrthoDB" id="7474881at2"/>
<dbReference type="AlphaFoldDB" id="A0A328ALW7"/>
<keyword evidence="1" id="KW-0732">Signal</keyword>
<name>A0A328ALW7_9CAUL</name>
<proteinExistence type="predicted"/>
<dbReference type="Proteomes" id="UP000249254">
    <property type="component" value="Unassembled WGS sequence"/>
</dbReference>
<dbReference type="RefSeq" id="WP_111527609.1">
    <property type="nucleotide sequence ID" value="NZ_JBHRSG010000002.1"/>
</dbReference>
<dbReference type="Pfam" id="PF07027">
    <property type="entry name" value="DUF1318"/>
    <property type="match status" value="1"/>
</dbReference>
<organism evidence="2 3">
    <name type="scientific">Phenylobacterium soli</name>
    <dbReference type="NCBI Taxonomy" id="2170551"/>
    <lineage>
        <taxon>Bacteria</taxon>
        <taxon>Pseudomonadati</taxon>
        <taxon>Pseudomonadota</taxon>
        <taxon>Alphaproteobacteria</taxon>
        <taxon>Caulobacterales</taxon>
        <taxon>Caulobacteraceae</taxon>
        <taxon>Phenylobacterium</taxon>
    </lineage>
</organism>
<feature type="chain" id="PRO_5016437413" evidence="1">
    <location>
        <begin position="25"/>
        <end position="118"/>
    </location>
</feature>
<accession>A0A328ALW7</accession>
<evidence type="ECO:0000313" key="2">
    <source>
        <dbReference type="EMBL" id="RAK53858.1"/>
    </source>
</evidence>
<reference evidence="3" key="1">
    <citation type="submission" date="2018-05" db="EMBL/GenBank/DDBJ databases">
        <authorList>
            <person name="Li X."/>
        </authorList>
    </citation>
    <scope>NUCLEOTIDE SEQUENCE [LARGE SCALE GENOMIC DNA]</scope>
    <source>
        <strain evidence="3">LX32</strain>
    </source>
</reference>
<dbReference type="EMBL" id="QFYQ01000001">
    <property type="protein sequence ID" value="RAK53858.1"/>
    <property type="molecule type" value="Genomic_DNA"/>
</dbReference>
<dbReference type="InterPro" id="IPR008309">
    <property type="entry name" value="YdbL"/>
</dbReference>
<keyword evidence="3" id="KW-1185">Reference proteome</keyword>
<feature type="signal peptide" evidence="1">
    <location>
        <begin position="1"/>
        <end position="24"/>
    </location>
</feature>
<evidence type="ECO:0000313" key="3">
    <source>
        <dbReference type="Proteomes" id="UP000249254"/>
    </source>
</evidence>
<gene>
    <name evidence="2" type="ORF">DJ017_04625</name>
</gene>
<evidence type="ECO:0000256" key="1">
    <source>
        <dbReference type="SAM" id="SignalP"/>
    </source>
</evidence>
<dbReference type="PIRSF" id="PIRSF025560">
    <property type="entry name" value="UCP025560"/>
    <property type="match status" value="1"/>
</dbReference>
<comment type="caution">
    <text evidence="2">The sequence shown here is derived from an EMBL/GenBank/DDBJ whole genome shotgun (WGS) entry which is preliminary data.</text>
</comment>
<protein>
    <submittedName>
        <fullName evidence="2">DUF1318 domain-containing protein</fullName>
    </submittedName>
</protein>
<sequence length="118" mass="11853">MNARNIFGLALAGAVFATGAVAIAQSDAKARVDSAKAAGIVGEQGDGFLGFVSGAADPALKAAVDEINAGRAQLYREAAAKNGVSPEAAGASAFNTVVKAKLKPGEYYKPNGGAWTRK</sequence>